<evidence type="ECO:0000259" key="8">
    <source>
        <dbReference type="PROSITE" id="PS50850"/>
    </source>
</evidence>
<reference evidence="9 10" key="1">
    <citation type="submission" date="2016-07" db="EMBL/GenBank/DDBJ databases">
        <title>Pervasive Adenine N6-methylation of Active Genes in Fungi.</title>
        <authorList>
            <consortium name="DOE Joint Genome Institute"/>
            <person name="Mondo S.J."/>
            <person name="Dannebaum R.O."/>
            <person name="Kuo R.C."/>
            <person name="Labutti K."/>
            <person name="Haridas S."/>
            <person name="Kuo A."/>
            <person name="Salamov A."/>
            <person name="Ahrendt S.R."/>
            <person name="Lipzen A."/>
            <person name="Sullivan W."/>
            <person name="Andreopoulos W.B."/>
            <person name="Clum A."/>
            <person name="Lindquist E."/>
            <person name="Daum C."/>
            <person name="Ramamoorthy G.K."/>
            <person name="Gryganskyi A."/>
            <person name="Culley D."/>
            <person name="Magnuson J.K."/>
            <person name="James T.Y."/>
            <person name="O'Malley M.A."/>
            <person name="Stajich J.E."/>
            <person name="Spatafora J.W."/>
            <person name="Visel A."/>
            <person name="Grigoriev I.V."/>
        </authorList>
    </citation>
    <scope>NUCLEOTIDE SEQUENCE [LARGE SCALE GENOMIC DNA]</scope>
    <source>
        <strain evidence="9 10">NRRL 2496</strain>
    </source>
</reference>
<evidence type="ECO:0000256" key="3">
    <source>
        <dbReference type="ARBA" id="ARBA00022692"/>
    </source>
</evidence>
<comment type="caution">
    <text evidence="9">The sequence shown here is derived from an EMBL/GenBank/DDBJ whole genome shotgun (WGS) entry which is preliminary data.</text>
</comment>
<protein>
    <submittedName>
        <fullName evidence="9">Major facilitator superfamily domain-containing protein</fullName>
    </submittedName>
</protein>
<keyword evidence="5 6" id="KW-0472">Membrane</keyword>
<feature type="transmembrane region" description="Helical" evidence="6">
    <location>
        <begin position="500"/>
        <end position="521"/>
    </location>
</feature>
<feature type="transmembrane region" description="Helical" evidence="6">
    <location>
        <begin position="404"/>
        <end position="423"/>
    </location>
</feature>
<name>A0A1X2HU40_SYNRA</name>
<keyword evidence="4 6" id="KW-1133">Transmembrane helix</keyword>
<dbReference type="AlphaFoldDB" id="A0A1X2HU40"/>
<dbReference type="InterPro" id="IPR051717">
    <property type="entry name" value="MFS_MFSD6"/>
</dbReference>
<evidence type="ECO:0000256" key="2">
    <source>
        <dbReference type="ARBA" id="ARBA00005241"/>
    </source>
</evidence>
<keyword evidence="7" id="KW-0732">Signal</keyword>
<feature type="transmembrane region" description="Helical" evidence="6">
    <location>
        <begin position="118"/>
        <end position="140"/>
    </location>
</feature>
<sequence>MYLLCKLLFAGVFSLVVAAPTYLPLYYHDTLHLSPEQIGLVIAIAPFVQSVACPFWTYIVDQRPRYHGPIMAFASFCGGIALLGIMVLGWSQSEPHSLSAGDLSREVEQQNNATTVRVMWIASLCALAFAFFTMPNTSLVDSAVIKMLGRNKVLYVTGEQRLWGSLATGLTILLVGVLISATQNLDMLFYVSTGSTVIFMACSAVTNVAWYERMDQIAAIQQQQYFEEEHQQHISFPKNINLPTPRFEERTPLLRNDLTTPMEERDYMTLFGHPDDMINATAPCTLDHALSHASTQLRQEANHTASEDAFRSAGFGHSLGLAVSRISSIDHYSYASHLFQDHYHPSANKPAILGDTQLQEKQHYSKIRVVTFLTATLLYGIVWSMVVNFLFLFLSADLHMPPSWIGWTGPVGGLAELVCFYYAKPLTDRYGASFVILAAFAITIVRCFAYTTLDGSVLSHCLALALQAGHGMGYALFWATSVAEIDAIFPVEQRAVGQGVLGGLHLGLGMGFGALLGGYISQFLSNLWLFRVAAGITTLAAAIFAFGRLPRFD</sequence>
<dbReference type="PANTHER" id="PTHR16172">
    <property type="entry name" value="MAJOR FACILITATOR SUPERFAMILY DOMAIN-CONTAINING PROTEIN 6-LIKE"/>
    <property type="match status" value="1"/>
</dbReference>
<feature type="transmembrane region" description="Helical" evidence="6">
    <location>
        <begin position="369"/>
        <end position="392"/>
    </location>
</feature>
<feature type="transmembrane region" description="Helical" evidence="6">
    <location>
        <begin position="161"/>
        <end position="181"/>
    </location>
</feature>
<feature type="transmembrane region" description="Helical" evidence="6">
    <location>
        <begin position="527"/>
        <end position="547"/>
    </location>
</feature>
<feature type="signal peptide" evidence="7">
    <location>
        <begin position="1"/>
        <end position="18"/>
    </location>
</feature>
<gene>
    <name evidence="9" type="ORF">BCR43DRAFT_501002</name>
</gene>
<feature type="transmembrane region" description="Helical" evidence="6">
    <location>
        <begin position="38"/>
        <end position="58"/>
    </location>
</feature>
<organism evidence="9 10">
    <name type="scientific">Syncephalastrum racemosum</name>
    <name type="common">Filamentous fungus</name>
    <dbReference type="NCBI Taxonomy" id="13706"/>
    <lineage>
        <taxon>Eukaryota</taxon>
        <taxon>Fungi</taxon>
        <taxon>Fungi incertae sedis</taxon>
        <taxon>Mucoromycota</taxon>
        <taxon>Mucoromycotina</taxon>
        <taxon>Mucoromycetes</taxon>
        <taxon>Mucorales</taxon>
        <taxon>Syncephalastraceae</taxon>
        <taxon>Syncephalastrum</taxon>
    </lineage>
</organism>
<keyword evidence="3 6" id="KW-0812">Transmembrane</keyword>
<feature type="transmembrane region" description="Helical" evidence="6">
    <location>
        <begin position="187"/>
        <end position="211"/>
    </location>
</feature>
<dbReference type="Pfam" id="PF12832">
    <property type="entry name" value="MFS_1_like"/>
    <property type="match status" value="1"/>
</dbReference>
<dbReference type="EMBL" id="MCGN01000001">
    <property type="protein sequence ID" value="ORZ03053.1"/>
    <property type="molecule type" value="Genomic_DNA"/>
</dbReference>
<dbReference type="GO" id="GO:0022857">
    <property type="term" value="F:transmembrane transporter activity"/>
    <property type="evidence" value="ECO:0007669"/>
    <property type="project" value="InterPro"/>
</dbReference>
<dbReference type="InterPro" id="IPR020846">
    <property type="entry name" value="MFS_dom"/>
</dbReference>
<dbReference type="InterPro" id="IPR024989">
    <property type="entry name" value="MFS_assoc_dom"/>
</dbReference>
<dbReference type="InParanoid" id="A0A1X2HU40"/>
<comment type="subcellular location">
    <subcellularLocation>
        <location evidence="1">Membrane</location>
        <topology evidence="1">Multi-pass membrane protein</topology>
    </subcellularLocation>
</comment>
<dbReference type="PANTHER" id="PTHR16172:SF41">
    <property type="entry name" value="MAJOR FACILITATOR SUPERFAMILY DOMAIN-CONTAINING PROTEIN 6-LIKE"/>
    <property type="match status" value="1"/>
</dbReference>
<feature type="transmembrane region" description="Helical" evidence="6">
    <location>
        <begin position="70"/>
        <end position="90"/>
    </location>
</feature>
<dbReference type="InterPro" id="IPR036259">
    <property type="entry name" value="MFS_trans_sf"/>
</dbReference>
<evidence type="ECO:0000256" key="5">
    <source>
        <dbReference type="ARBA" id="ARBA00023136"/>
    </source>
</evidence>
<dbReference type="PROSITE" id="PS50850">
    <property type="entry name" value="MFS"/>
    <property type="match status" value="1"/>
</dbReference>
<evidence type="ECO:0000256" key="6">
    <source>
        <dbReference type="SAM" id="Phobius"/>
    </source>
</evidence>
<feature type="chain" id="PRO_5013185564" evidence="7">
    <location>
        <begin position="19"/>
        <end position="553"/>
    </location>
</feature>
<comment type="similarity">
    <text evidence="2">Belongs to the major facilitator superfamily. MFSD6 family.</text>
</comment>
<evidence type="ECO:0000256" key="1">
    <source>
        <dbReference type="ARBA" id="ARBA00004141"/>
    </source>
</evidence>
<feature type="domain" description="Major facilitator superfamily (MFS) profile" evidence="8">
    <location>
        <begin position="368"/>
        <end position="553"/>
    </location>
</feature>
<keyword evidence="10" id="KW-1185">Reference proteome</keyword>
<evidence type="ECO:0000256" key="4">
    <source>
        <dbReference type="ARBA" id="ARBA00022989"/>
    </source>
</evidence>
<feature type="transmembrane region" description="Helical" evidence="6">
    <location>
        <begin position="457"/>
        <end position="479"/>
    </location>
</feature>
<accession>A0A1X2HU40</accession>
<evidence type="ECO:0000313" key="9">
    <source>
        <dbReference type="EMBL" id="ORZ03053.1"/>
    </source>
</evidence>
<evidence type="ECO:0000313" key="10">
    <source>
        <dbReference type="Proteomes" id="UP000242180"/>
    </source>
</evidence>
<dbReference type="SUPFAM" id="SSF103473">
    <property type="entry name" value="MFS general substrate transporter"/>
    <property type="match status" value="2"/>
</dbReference>
<feature type="transmembrane region" description="Helical" evidence="6">
    <location>
        <begin position="430"/>
        <end position="451"/>
    </location>
</feature>
<evidence type="ECO:0000256" key="7">
    <source>
        <dbReference type="SAM" id="SignalP"/>
    </source>
</evidence>
<dbReference type="Proteomes" id="UP000242180">
    <property type="component" value="Unassembled WGS sequence"/>
</dbReference>
<dbReference type="Gene3D" id="1.20.1250.20">
    <property type="entry name" value="MFS general substrate transporter like domains"/>
    <property type="match status" value="2"/>
</dbReference>
<dbReference type="OrthoDB" id="515887at2759"/>
<proteinExistence type="inferred from homology"/>
<dbReference type="GO" id="GO:0016020">
    <property type="term" value="C:membrane"/>
    <property type="evidence" value="ECO:0007669"/>
    <property type="project" value="UniProtKB-SubCell"/>
</dbReference>